<feature type="domain" description="Histidine kinase" evidence="12">
    <location>
        <begin position="740"/>
        <end position="911"/>
    </location>
</feature>
<evidence type="ECO:0000256" key="2">
    <source>
        <dbReference type="ARBA" id="ARBA00012438"/>
    </source>
</evidence>
<dbReference type="InterPro" id="IPR035965">
    <property type="entry name" value="PAS-like_dom_sf"/>
</dbReference>
<dbReference type="GO" id="GO:0000155">
    <property type="term" value="F:phosphorelay sensor kinase activity"/>
    <property type="evidence" value="ECO:0007669"/>
    <property type="project" value="InterPro"/>
</dbReference>
<dbReference type="CDD" id="cd00082">
    <property type="entry name" value="HisKA"/>
    <property type="match status" value="1"/>
</dbReference>
<feature type="domain" description="PAC" evidence="14">
    <location>
        <begin position="524"/>
        <end position="575"/>
    </location>
</feature>
<feature type="transmembrane region" description="Helical" evidence="10">
    <location>
        <begin position="287"/>
        <end position="308"/>
    </location>
</feature>
<feature type="transmembrane region" description="Helical" evidence="10">
    <location>
        <begin position="198"/>
        <end position="218"/>
    </location>
</feature>
<dbReference type="InterPro" id="IPR011623">
    <property type="entry name" value="7TMR_DISM_rcpt_extracell_dom1"/>
</dbReference>
<evidence type="ECO:0000256" key="8">
    <source>
        <dbReference type="ARBA" id="ARBA00023012"/>
    </source>
</evidence>
<dbReference type="InterPro" id="IPR036890">
    <property type="entry name" value="HATPase_C_sf"/>
</dbReference>
<evidence type="ECO:0000313" key="15">
    <source>
        <dbReference type="EMBL" id="TDK66019.1"/>
    </source>
</evidence>
<keyword evidence="4" id="KW-0808">Transferase</keyword>
<keyword evidence="16" id="KW-1185">Reference proteome</keyword>
<feature type="domain" description="PAS" evidence="13">
    <location>
        <begin position="450"/>
        <end position="521"/>
    </location>
</feature>
<keyword evidence="10" id="KW-0812">Transmembrane</keyword>
<proteinExistence type="predicted"/>
<dbReference type="SMART" id="SM00091">
    <property type="entry name" value="PAS"/>
    <property type="match status" value="1"/>
</dbReference>
<dbReference type="InterPro" id="IPR013767">
    <property type="entry name" value="PAS_fold"/>
</dbReference>
<dbReference type="GO" id="GO:0005524">
    <property type="term" value="F:ATP binding"/>
    <property type="evidence" value="ECO:0007669"/>
    <property type="project" value="UniProtKB-KW"/>
</dbReference>
<keyword evidence="10" id="KW-0472">Membrane</keyword>
<evidence type="ECO:0000256" key="10">
    <source>
        <dbReference type="SAM" id="Phobius"/>
    </source>
</evidence>
<keyword evidence="10" id="KW-1133">Transmembrane helix</keyword>
<keyword evidence="9" id="KW-0175">Coiled coil</keyword>
<dbReference type="InterPro" id="IPR003594">
    <property type="entry name" value="HATPase_dom"/>
</dbReference>
<evidence type="ECO:0000256" key="1">
    <source>
        <dbReference type="ARBA" id="ARBA00000085"/>
    </source>
</evidence>
<dbReference type="OrthoDB" id="9177862at2"/>
<keyword evidence="11" id="KW-0732">Signal</keyword>
<evidence type="ECO:0000313" key="16">
    <source>
        <dbReference type="Proteomes" id="UP000294829"/>
    </source>
</evidence>
<name>A0A4R5W3V6_9BURK</name>
<dbReference type="Pfam" id="PF07695">
    <property type="entry name" value="7TMR-DISM_7TM"/>
    <property type="match status" value="1"/>
</dbReference>
<dbReference type="SUPFAM" id="SSF55874">
    <property type="entry name" value="ATPase domain of HSP90 chaperone/DNA topoisomerase II/histidine kinase"/>
    <property type="match status" value="1"/>
</dbReference>
<keyword evidence="8" id="KW-0902">Two-component regulatory system</keyword>
<evidence type="ECO:0000256" key="3">
    <source>
        <dbReference type="ARBA" id="ARBA00022553"/>
    </source>
</evidence>
<dbReference type="InterPro" id="IPR005467">
    <property type="entry name" value="His_kinase_dom"/>
</dbReference>
<dbReference type="InterPro" id="IPR003661">
    <property type="entry name" value="HisK_dim/P_dom"/>
</dbReference>
<evidence type="ECO:0000256" key="9">
    <source>
        <dbReference type="SAM" id="Coils"/>
    </source>
</evidence>
<gene>
    <name evidence="15" type="ORF">E2I14_10530</name>
</gene>
<dbReference type="InterPro" id="IPR000014">
    <property type="entry name" value="PAS"/>
</dbReference>
<feature type="coiled-coil region" evidence="9">
    <location>
        <begin position="566"/>
        <end position="593"/>
    </location>
</feature>
<feature type="signal peptide" evidence="11">
    <location>
        <begin position="1"/>
        <end position="22"/>
    </location>
</feature>
<evidence type="ECO:0000259" key="14">
    <source>
        <dbReference type="PROSITE" id="PS50113"/>
    </source>
</evidence>
<comment type="caution">
    <text evidence="15">The sequence shown here is derived from an EMBL/GenBank/DDBJ whole genome shotgun (WGS) entry which is preliminary data.</text>
</comment>
<dbReference type="EMBL" id="SMYL01000004">
    <property type="protein sequence ID" value="TDK66019.1"/>
    <property type="molecule type" value="Genomic_DNA"/>
</dbReference>
<dbReference type="InterPro" id="IPR011622">
    <property type="entry name" value="7TMR_DISM_rcpt_extracell_dom2"/>
</dbReference>
<dbReference type="Pfam" id="PF07696">
    <property type="entry name" value="7TMR-DISMED2"/>
    <property type="match status" value="1"/>
</dbReference>
<dbReference type="InterPro" id="IPR036097">
    <property type="entry name" value="HisK_dim/P_sf"/>
</dbReference>
<dbReference type="CDD" id="cd00130">
    <property type="entry name" value="PAS"/>
    <property type="match status" value="1"/>
</dbReference>
<dbReference type="Proteomes" id="UP000294829">
    <property type="component" value="Unassembled WGS sequence"/>
</dbReference>
<dbReference type="EC" id="2.7.13.3" evidence="2"/>
<dbReference type="Gene3D" id="2.60.40.2380">
    <property type="match status" value="1"/>
</dbReference>
<keyword evidence="3" id="KW-0597">Phosphoprotein</keyword>
<evidence type="ECO:0000259" key="12">
    <source>
        <dbReference type="PROSITE" id="PS50109"/>
    </source>
</evidence>
<dbReference type="SUPFAM" id="SSF47384">
    <property type="entry name" value="Homodimeric domain of signal transducing histidine kinase"/>
    <property type="match status" value="1"/>
</dbReference>
<dbReference type="SMART" id="SM00387">
    <property type="entry name" value="HATPase_c"/>
    <property type="match status" value="1"/>
</dbReference>
<evidence type="ECO:0000256" key="5">
    <source>
        <dbReference type="ARBA" id="ARBA00022741"/>
    </source>
</evidence>
<evidence type="ECO:0000256" key="6">
    <source>
        <dbReference type="ARBA" id="ARBA00022777"/>
    </source>
</evidence>
<dbReference type="Pfam" id="PF02518">
    <property type="entry name" value="HATPase_c"/>
    <property type="match status" value="1"/>
</dbReference>
<dbReference type="Gene3D" id="1.10.287.130">
    <property type="match status" value="1"/>
</dbReference>
<comment type="catalytic activity">
    <reaction evidence="1">
        <text>ATP + protein L-histidine = ADP + protein N-phospho-L-histidine.</text>
        <dbReference type="EC" id="2.7.13.3"/>
    </reaction>
</comment>
<dbReference type="Gene3D" id="3.30.450.20">
    <property type="entry name" value="PAS domain"/>
    <property type="match status" value="1"/>
</dbReference>
<dbReference type="InterPro" id="IPR004358">
    <property type="entry name" value="Sig_transdc_His_kin-like_C"/>
</dbReference>
<dbReference type="SUPFAM" id="SSF55785">
    <property type="entry name" value="PYP-like sensor domain (PAS domain)"/>
    <property type="match status" value="1"/>
</dbReference>
<feature type="transmembrane region" description="Helical" evidence="10">
    <location>
        <begin position="314"/>
        <end position="337"/>
    </location>
</feature>
<dbReference type="PROSITE" id="PS50113">
    <property type="entry name" value="PAC"/>
    <property type="match status" value="1"/>
</dbReference>
<keyword evidence="5" id="KW-0547">Nucleotide-binding</keyword>
<evidence type="ECO:0000259" key="13">
    <source>
        <dbReference type="PROSITE" id="PS50112"/>
    </source>
</evidence>
<evidence type="ECO:0000256" key="4">
    <source>
        <dbReference type="ARBA" id="ARBA00022679"/>
    </source>
</evidence>
<dbReference type="AlphaFoldDB" id="A0A4R5W3V6"/>
<dbReference type="InterPro" id="IPR000700">
    <property type="entry name" value="PAS-assoc_C"/>
</dbReference>
<sequence>MLARAALFIVLFSFAPWQFACAKSARAPLEVSTIAQEPADLTDHFMVLEDKQRTIQLEQLLTPEGAQQLKPAVAVGGALNYGVTRSAYWLRFELSNQSEAPVTRMLEIHYARIGEVDFYQTNSDGHYYSQAAGLEFPFSSRAYPNRYVVFPITVAPHSTQIYFLKTQYRSAGSIVIPARLWEPNAYHYYERNDYFNQAWYFGIGSALLLFNLLVYLILRERSYLLYVLYAGSTILAMFSEGGLGAEFLWQEATAWSEISTMVLFALLLGTSYLFIRELLGIRKFSKTLDRILVFICAALFLCPIAFVIDFGDALTPATLLFIVSCLYALMLGIYAAYKRQRFAYIFLLAFGTLIAGGITYALLVLGAVPTNFVTLHGMQIGSAIEMILLALALADRFNEIRKASARDQDALLAAQKQLVESLQSSEKVLEQRVERRTVALEAARAEALNSLATIQAILDTAPVGLILLDTNGRHTQVNKKYQQLVGYSAESLLGTTHERFFANSADYRAFLQRVVATIAQGSLFDEEVQIKRSDGQLRWVHCLVDTIAVGEPNKGLVVAMEDVSDRIQNEQTIKEANLKLEQLLRDLQTSQAYIIQSEKMASLGQLVANVAHEINTPIGAVKSSGASIADAMGQVLTSLPDVLELLNAQQRTIFTQLIAQASNAAAALDSREERELVRVAKTVLEQAGIAKARYFAGLIVQMGLHREIDIYLPLLAHPEAEVIFETATGIVSIMHSTNNINTAVERVSKIIFALKSYSRSPEEEQRIESSVRDSIETVLTIYSNQFRHGVEIVRNYEDVPTIQCYPDALNQVWTNLIYNALQAMNNSGTLTIGIRRVADNVEVSVRDTGSGIPEDIRSRIFEAFFTTKPIGEGSGLGLDIVKKIVEKHNGTISLESEVNVGTTFFVRLPIS</sequence>
<feature type="transmembrane region" description="Helical" evidence="10">
    <location>
        <begin position="344"/>
        <end position="368"/>
    </location>
</feature>
<keyword evidence="6" id="KW-0418">Kinase</keyword>
<dbReference type="RefSeq" id="WP_133328195.1">
    <property type="nucleotide sequence ID" value="NZ_SMYL01000004.1"/>
</dbReference>
<protein>
    <recommendedName>
        <fullName evidence="2">histidine kinase</fullName>
        <ecNumber evidence="2">2.7.13.3</ecNumber>
    </recommendedName>
</protein>
<dbReference type="Gene3D" id="3.30.565.10">
    <property type="entry name" value="Histidine kinase-like ATPase, C-terminal domain"/>
    <property type="match status" value="1"/>
</dbReference>
<dbReference type="PANTHER" id="PTHR43065:SF48">
    <property type="entry name" value="HISTIDINE KINASE"/>
    <property type="match status" value="1"/>
</dbReference>
<dbReference type="PANTHER" id="PTHR43065">
    <property type="entry name" value="SENSOR HISTIDINE KINASE"/>
    <property type="match status" value="1"/>
</dbReference>
<evidence type="ECO:0000256" key="7">
    <source>
        <dbReference type="ARBA" id="ARBA00022840"/>
    </source>
</evidence>
<feature type="chain" id="PRO_5020951819" description="histidine kinase" evidence="11">
    <location>
        <begin position="23"/>
        <end position="911"/>
    </location>
</feature>
<dbReference type="PROSITE" id="PS50109">
    <property type="entry name" value="HIS_KIN"/>
    <property type="match status" value="1"/>
</dbReference>
<dbReference type="NCBIfam" id="TIGR00229">
    <property type="entry name" value="sensory_box"/>
    <property type="match status" value="1"/>
</dbReference>
<dbReference type="PROSITE" id="PS50112">
    <property type="entry name" value="PAS"/>
    <property type="match status" value="1"/>
</dbReference>
<reference evidence="15 16" key="1">
    <citation type="submission" date="2019-03" db="EMBL/GenBank/DDBJ databases">
        <title>Sapientia aquatica gen. nov., sp. nov., isolated from a crater lake.</title>
        <authorList>
            <person name="Felfoldi T."/>
            <person name="Szabo A."/>
            <person name="Toth E."/>
            <person name="Schumann P."/>
            <person name="Keki Z."/>
            <person name="Marialigeti K."/>
            <person name="Mathe I."/>
        </authorList>
    </citation>
    <scope>NUCLEOTIDE SEQUENCE [LARGE SCALE GENOMIC DNA]</scope>
    <source>
        <strain evidence="15 16">SA-152</strain>
    </source>
</reference>
<accession>A0A4R5W3V6</accession>
<dbReference type="Pfam" id="PF00989">
    <property type="entry name" value="PAS"/>
    <property type="match status" value="1"/>
</dbReference>
<keyword evidence="7" id="KW-0067">ATP-binding</keyword>
<evidence type="ECO:0000256" key="11">
    <source>
        <dbReference type="SAM" id="SignalP"/>
    </source>
</evidence>
<dbReference type="GO" id="GO:0006355">
    <property type="term" value="P:regulation of DNA-templated transcription"/>
    <property type="evidence" value="ECO:0007669"/>
    <property type="project" value="InterPro"/>
</dbReference>
<organism evidence="15 16">
    <name type="scientific">Sapientia aquatica</name>
    <dbReference type="NCBI Taxonomy" id="1549640"/>
    <lineage>
        <taxon>Bacteria</taxon>
        <taxon>Pseudomonadati</taxon>
        <taxon>Pseudomonadota</taxon>
        <taxon>Betaproteobacteria</taxon>
        <taxon>Burkholderiales</taxon>
        <taxon>Oxalobacteraceae</taxon>
        <taxon>Sapientia</taxon>
    </lineage>
</organism>
<dbReference type="PRINTS" id="PR00344">
    <property type="entry name" value="BCTRLSENSOR"/>
</dbReference>
<feature type="transmembrane region" description="Helical" evidence="10">
    <location>
        <begin position="225"/>
        <end position="249"/>
    </location>
</feature>
<feature type="transmembrane region" description="Helical" evidence="10">
    <location>
        <begin position="255"/>
        <end position="275"/>
    </location>
</feature>